<protein>
    <recommendedName>
        <fullName evidence="3">Hyaluronidase</fullName>
        <ecNumber evidence="3">3.2.1.35</ecNumber>
    </recommendedName>
</protein>
<comment type="caution">
    <text evidence="4">The sequence shown here is derived from an EMBL/GenBank/DDBJ whole genome shotgun (WGS) entry which is preliminary data.</text>
</comment>
<dbReference type="Proteomes" id="UP001331761">
    <property type="component" value="Unassembled WGS sequence"/>
</dbReference>
<evidence type="ECO:0000256" key="2">
    <source>
        <dbReference type="ARBA" id="ARBA00023157"/>
    </source>
</evidence>
<dbReference type="AlphaFoldDB" id="A0AAN8IVM0"/>
<comment type="similarity">
    <text evidence="1 3">Belongs to the glycosyl hydrolase 56 family.</text>
</comment>
<dbReference type="InterPro" id="IPR013785">
    <property type="entry name" value="Aldolase_TIM"/>
</dbReference>
<dbReference type="SUPFAM" id="SSF51445">
    <property type="entry name" value="(Trans)glycosidases"/>
    <property type="match status" value="1"/>
</dbReference>
<gene>
    <name evidence="4" type="ORF">GCK32_012854</name>
</gene>
<evidence type="ECO:0000256" key="1">
    <source>
        <dbReference type="ARBA" id="ARBA00008871"/>
    </source>
</evidence>
<dbReference type="GO" id="GO:0004415">
    <property type="term" value="F:hyalurononglucosaminidase activity"/>
    <property type="evidence" value="ECO:0007669"/>
    <property type="project" value="UniProtKB-UniRule"/>
</dbReference>
<feature type="non-terminal residue" evidence="4">
    <location>
        <position position="103"/>
    </location>
</feature>
<dbReference type="PANTHER" id="PTHR11769">
    <property type="entry name" value="HYALURONIDASE"/>
    <property type="match status" value="1"/>
</dbReference>
<dbReference type="InterPro" id="IPR017853">
    <property type="entry name" value="GH"/>
</dbReference>
<evidence type="ECO:0000313" key="4">
    <source>
        <dbReference type="EMBL" id="KAK5966394.1"/>
    </source>
</evidence>
<dbReference type="PANTHER" id="PTHR11769:SF35">
    <property type="entry name" value="HYALURONIDASE"/>
    <property type="match status" value="1"/>
</dbReference>
<keyword evidence="3" id="KW-0326">Glycosidase</keyword>
<dbReference type="InterPro" id="IPR018155">
    <property type="entry name" value="Hyaluronidase"/>
</dbReference>
<dbReference type="GO" id="GO:0030214">
    <property type="term" value="P:hyaluronan catabolic process"/>
    <property type="evidence" value="ECO:0007669"/>
    <property type="project" value="TreeGrafter"/>
</dbReference>
<dbReference type="Pfam" id="PF01630">
    <property type="entry name" value="Glyco_hydro_56"/>
    <property type="match status" value="1"/>
</dbReference>
<keyword evidence="5" id="KW-1185">Reference proteome</keyword>
<comment type="catalytic activity">
    <reaction evidence="3">
        <text>Random hydrolysis of (1-&gt;4)-linkages between N-acetyl-beta-D-glucosamine and D-glucuronate residues in hyaluronate.</text>
        <dbReference type="EC" id="3.2.1.35"/>
    </reaction>
</comment>
<dbReference type="Gene3D" id="3.20.20.70">
    <property type="entry name" value="Aldolase class I"/>
    <property type="match status" value="1"/>
</dbReference>
<sequence length="103" mass="12110">MADHLRTSLTTILSSISWFQERISPRHQFRGEKIAIFYEFNHGLYPYYKNYDINKPVHGGSPQNFSDDDFIKHLVVSRENITKYIKDKGSSGLGILDFEEWRP</sequence>
<evidence type="ECO:0000313" key="5">
    <source>
        <dbReference type="Proteomes" id="UP001331761"/>
    </source>
</evidence>
<organism evidence="4 5">
    <name type="scientific">Trichostrongylus colubriformis</name>
    <name type="common">Black scour worm</name>
    <dbReference type="NCBI Taxonomy" id="6319"/>
    <lineage>
        <taxon>Eukaryota</taxon>
        <taxon>Metazoa</taxon>
        <taxon>Ecdysozoa</taxon>
        <taxon>Nematoda</taxon>
        <taxon>Chromadorea</taxon>
        <taxon>Rhabditida</taxon>
        <taxon>Rhabditina</taxon>
        <taxon>Rhabditomorpha</taxon>
        <taxon>Strongyloidea</taxon>
        <taxon>Trichostrongylidae</taxon>
        <taxon>Trichostrongylus</taxon>
    </lineage>
</organism>
<proteinExistence type="inferred from homology"/>
<accession>A0AAN8IVM0</accession>
<dbReference type="EMBL" id="WIXE01023532">
    <property type="protein sequence ID" value="KAK5966394.1"/>
    <property type="molecule type" value="Genomic_DNA"/>
</dbReference>
<name>A0AAN8IVM0_TRICO</name>
<keyword evidence="2" id="KW-1015">Disulfide bond</keyword>
<dbReference type="EC" id="3.2.1.35" evidence="3"/>
<keyword evidence="3" id="KW-0378">Hydrolase</keyword>
<dbReference type="GO" id="GO:0005975">
    <property type="term" value="P:carbohydrate metabolic process"/>
    <property type="evidence" value="ECO:0007669"/>
    <property type="project" value="InterPro"/>
</dbReference>
<evidence type="ECO:0000256" key="3">
    <source>
        <dbReference type="RuleBase" id="RU610713"/>
    </source>
</evidence>
<reference evidence="4 5" key="1">
    <citation type="submission" date="2019-10" db="EMBL/GenBank/DDBJ databases">
        <title>Assembly and Annotation for the nematode Trichostrongylus colubriformis.</title>
        <authorList>
            <person name="Martin J."/>
        </authorList>
    </citation>
    <scope>NUCLEOTIDE SEQUENCE [LARGE SCALE GENOMIC DNA]</scope>
    <source>
        <strain evidence="4">G859</strain>
        <tissue evidence="4">Whole worm</tissue>
    </source>
</reference>